<keyword evidence="1" id="KW-0472">Membrane</keyword>
<reference evidence="2 3" key="1">
    <citation type="submission" date="2023-02" db="EMBL/GenBank/DDBJ databases">
        <title>Entomopathogenic bacteria.</title>
        <authorList>
            <person name="Machado R.A."/>
        </authorList>
    </citation>
    <scope>NUCLEOTIDE SEQUENCE [LARGE SCALE GENOMIC DNA]</scope>
    <source>
        <strain evidence="2 3">XENO-2</strain>
    </source>
</reference>
<feature type="transmembrane region" description="Helical" evidence="1">
    <location>
        <begin position="331"/>
        <end position="350"/>
    </location>
</feature>
<dbReference type="RefSeq" id="WP_273575417.1">
    <property type="nucleotide sequence ID" value="NZ_JAQRFN010000008.1"/>
</dbReference>
<feature type="transmembrane region" description="Helical" evidence="1">
    <location>
        <begin position="12"/>
        <end position="28"/>
    </location>
</feature>
<evidence type="ECO:0000313" key="2">
    <source>
        <dbReference type="EMBL" id="MDC9596812.1"/>
    </source>
</evidence>
<feature type="transmembrane region" description="Helical" evidence="1">
    <location>
        <begin position="96"/>
        <end position="114"/>
    </location>
</feature>
<dbReference type="Proteomes" id="UP001220225">
    <property type="component" value="Unassembled WGS sequence"/>
</dbReference>
<name>A0ABT5LQV6_9GAMM</name>
<sequence length="404" mass="47003">MKINTHNTIKHERIIYILSTIILFIGMLENYQKLRYLIILPCLILIWIFIFIKEKFILNKKYIKKTTSILIILISLALPSYFNISPHTNNLGYSFSQYSLGFIFKVLSAITIIYACRNDTKALTLIIRYCLIINLSIFFIQFIVVYSTSYYIDPLAIITGEHQRYGSRFLIPLIGNIYRPTGFFEEPSTYAAFITCLLACNFLINERIDTVIVLSILSIILSLSVAALIYGTFLLLFILYKKNNNFLKIIISLIFPLFLMLITYFALLRLNSLNGIATEIRFNLMNLVFSQDSSSLIFGNGMLGMINDITFYLKNNMLWKIDIASLNDNGLWLFIIIKMGLIGLLLFITYVCKKLKTRTDILFFFILLTTKINLFSFMLIFYFLIIYFCNSDSPKKEHNYEKIQ</sequence>
<proteinExistence type="predicted"/>
<feature type="transmembrane region" description="Helical" evidence="1">
    <location>
        <begin position="362"/>
        <end position="388"/>
    </location>
</feature>
<keyword evidence="1" id="KW-1133">Transmembrane helix</keyword>
<protein>
    <recommendedName>
        <fullName evidence="4">O-antigen polymerase</fullName>
    </recommendedName>
</protein>
<evidence type="ECO:0000313" key="3">
    <source>
        <dbReference type="Proteomes" id="UP001220225"/>
    </source>
</evidence>
<keyword evidence="3" id="KW-1185">Reference proteome</keyword>
<evidence type="ECO:0008006" key="4">
    <source>
        <dbReference type="Google" id="ProtNLM"/>
    </source>
</evidence>
<feature type="transmembrane region" description="Helical" evidence="1">
    <location>
        <begin position="188"/>
        <end position="204"/>
    </location>
</feature>
<feature type="transmembrane region" description="Helical" evidence="1">
    <location>
        <begin position="126"/>
        <end position="146"/>
    </location>
</feature>
<accession>A0ABT5LQV6</accession>
<dbReference type="EMBL" id="JAQRFN010000008">
    <property type="protein sequence ID" value="MDC9596812.1"/>
    <property type="molecule type" value="Genomic_DNA"/>
</dbReference>
<gene>
    <name evidence="2" type="ORF">PSI14_08005</name>
</gene>
<feature type="transmembrane region" description="Helical" evidence="1">
    <location>
        <begin position="288"/>
        <end position="311"/>
    </location>
</feature>
<feature type="transmembrane region" description="Helical" evidence="1">
    <location>
        <begin position="246"/>
        <end position="267"/>
    </location>
</feature>
<feature type="transmembrane region" description="Helical" evidence="1">
    <location>
        <begin position="211"/>
        <end position="240"/>
    </location>
</feature>
<evidence type="ECO:0000256" key="1">
    <source>
        <dbReference type="SAM" id="Phobius"/>
    </source>
</evidence>
<feature type="transmembrane region" description="Helical" evidence="1">
    <location>
        <begin position="66"/>
        <end position="84"/>
    </location>
</feature>
<comment type="caution">
    <text evidence="2">The sequence shown here is derived from an EMBL/GenBank/DDBJ whole genome shotgun (WGS) entry which is preliminary data.</text>
</comment>
<organism evidence="2 3">
    <name type="scientific">Xenorhabdus anantnagensis</name>
    <dbReference type="NCBI Taxonomy" id="3025875"/>
    <lineage>
        <taxon>Bacteria</taxon>
        <taxon>Pseudomonadati</taxon>
        <taxon>Pseudomonadota</taxon>
        <taxon>Gammaproteobacteria</taxon>
        <taxon>Enterobacterales</taxon>
        <taxon>Morganellaceae</taxon>
        <taxon>Xenorhabdus</taxon>
    </lineage>
</organism>
<feature type="transmembrane region" description="Helical" evidence="1">
    <location>
        <begin position="34"/>
        <end position="54"/>
    </location>
</feature>
<keyword evidence="1" id="KW-0812">Transmembrane</keyword>